<dbReference type="InterPro" id="IPR013783">
    <property type="entry name" value="Ig-like_fold"/>
</dbReference>
<dbReference type="SUPFAM" id="SSF52058">
    <property type="entry name" value="L domain-like"/>
    <property type="match status" value="1"/>
</dbReference>
<evidence type="ECO:0000256" key="3">
    <source>
        <dbReference type="ARBA" id="ARBA00022512"/>
    </source>
</evidence>
<dbReference type="EMBL" id="JAARRG010000010">
    <property type="protein sequence ID" value="MBC1486992.1"/>
    <property type="molecule type" value="Genomic_DNA"/>
</dbReference>
<gene>
    <name evidence="11" type="ORF">HB897_12210</name>
</gene>
<dbReference type="Pfam" id="PF06458">
    <property type="entry name" value="MucBP"/>
    <property type="match status" value="1"/>
</dbReference>
<dbReference type="Gene3D" id="3.10.20.320">
    <property type="entry name" value="Putative peptidoglycan bound protein (lpxtg motif)"/>
    <property type="match status" value="1"/>
</dbReference>
<dbReference type="Gene3D" id="2.60.40.1220">
    <property type="match status" value="1"/>
</dbReference>
<dbReference type="InterPro" id="IPR014755">
    <property type="entry name" value="Cu-Rt/internalin_Ig-like"/>
</dbReference>
<comment type="similarity">
    <text evidence="2">Belongs to the internalin family.</text>
</comment>
<evidence type="ECO:0000256" key="8">
    <source>
        <dbReference type="ARBA" id="ARBA00023088"/>
    </source>
</evidence>
<dbReference type="NCBIfam" id="TIGR01167">
    <property type="entry name" value="LPXTG_anchor"/>
    <property type="match status" value="1"/>
</dbReference>
<dbReference type="SUPFAM" id="SSF81296">
    <property type="entry name" value="E set domains"/>
    <property type="match status" value="1"/>
</dbReference>
<dbReference type="Pfam" id="PF18981">
    <property type="entry name" value="InlK_D3"/>
    <property type="match status" value="2"/>
</dbReference>
<keyword evidence="7" id="KW-0677">Repeat</keyword>
<feature type="compositionally biased region" description="Low complexity" evidence="9">
    <location>
        <begin position="548"/>
        <end position="561"/>
    </location>
</feature>
<evidence type="ECO:0000256" key="4">
    <source>
        <dbReference type="ARBA" id="ARBA00022525"/>
    </source>
</evidence>
<evidence type="ECO:0000256" key="7">
    <source>
        <dbReference type="ARBA" id="ARBA00022737"/>
    </source>
</evidence>
<dbReference type="NCBIfam" id="NF033932">
    <property type="entry name" value="LapB_rpt_80"/>
    <property type="match status" value="2"/>
</dbReference>
<evidence type="ECO:0000313" key="11">
    <source>
        <dbReference type="EMBL" id="MBC1486992.1"/>
    </source>
</evidence>
<keyword evidence="4" id="KW-0964">Secreted</keyword>
<dbReference type="Gene3D" id="2.60.40.10">
    <property type="entry name" value="Immunoglobulins"/>
    <property type="match status" value="2"/>
</dbReference>
<dbReference type="InterPro" id="IPR012569">
    <property type="entry name" value="Inl_IR"/>
</dbReference>
<feature type="domain" description="Gram-positive cocci surface proteins LPxTG" evidence="10">
    <location>
        <begin position="592"/>
        <end position="622"/>
    </location>
</feature>
<dbReference type="InterPro" id="IPR014756">
    <property type="entry name" value="Ig_E-set"/>
</dbReference>
<evidence type="ECO:0000313" key="12">
    <source>
        <dbReference type="Proteomes" id="UP000523362"/>
    </source>
</evidence>
<feature type="region of interest" description="Disordered" evidence="9">
    <location>
        <begin position="539"/>
        <end position="569"/>
    </location>
</feature>
<keyword evidence="8" id="KW-0572">Peptidoglycan-anchor</keyword>
<proteinExistence type="inferred from homology"/>
<dbReference type="InterPro" id="IPR044056">
    <property type="entry name" value="InlI_Ig-like"/>
</dbReference>
<dbReference type="Pfam" id="PF08191">
    <property type="entry name" value="LRR_adjacent"/>
    <property type="match status" value="1"/>
</dbReference>
<reference evidence="11 12" key="1">
    <citation type="submission" date="2020-03" db="EMBL/GenBank/DDBJ databases">
        <title>Soil Listeria distribution.</title>
        <authorList>
            <person name="Liao J."/>
            <person name="Wiedmann M."/>
        </authorList>
    </citation>
    <scope>NUCLEOTIDE SEQUENCE [LARGE SCALE GENOMIC DNA]</scope>
    <source>
        <strain evidence="11 12">FSL L7-1560</strain>
    </source>
</reference>
<keyword evidence="3" id="KW-0134">Cell wall</keyword>
<dbReference type="InterPro" id="IPR019931">
    <property type="entry name" value="LPXTG_anchor"/>
</dbReference>
<name>A0A7X1C792_LISSE</name>
<accession>A0A7X1C792</accession>
<dbReference type="AlphaFoldDB" id="A0A7X1C792"/>
<dbReference type="RefSeq" id="WP_185384022.1">
    <property type="nucleotide sequence ID" value="NZ_JAARRG010000010.1"/>
</dbReference>
<dbReference type="Proteomes" id="UP000523362">
    <property type="component" value="Unassembled WGS sequence"/>
</dbReference>
<organism evidence="11 12">
    <name type="scientific">Listeria seeligeri</name>
    <dbReference type="NCBI Taxonomy" id="1640"/>
    <lineage>
        <taxon>Bacteria</taxon>
        <taxon>Bacillati</taxon>
        <taxon>Bacillota</taxon>
        <taxon>Bacilli</taxon>
        <taxon>Bacillales</taxon>
        <taxon>Listeriaceae</taxon>
        <taxon>Listeria</taxon>
    </lineage>
</organism>
<evidence type="ECO:0000259" key="10">
    <source>
        <dbReference type="PROSITE" id="PS50847"/>
    </source>
</evidence>
<dbReference type="PROSITE" id="PS50847">
    <property type="entry name" value="GRAM_POS_ANCHORING"/>
    <property type="match status" value="1"/>
</dbReference>
<evidence type="ECO:0000256" key="6">
    <source>
        <dbReference type="ARBA" id="ARBA00022729"/>
    </source>
</evidence>
<evidence type="ECO:0000256" key="9">
    <source>
        <dbReference type="SAM" id="MobiDB-lite"/>
    </source>
</evidence>
<evidence type="ECO:0000256" key="5">
    <source>
        <dbReference type="ARBA" id="ARBA00022614"/>
    </source>
</evidence>
<comment type="caution">
    <text evidence="11">The sequence shown here is derived from an EMBL/GenBank/DDBJ whole genome shotgun (WGS) entry which is preliminary data.</text>
</comment>
<sequence length="622" mass="68012">MLKRVAVFILLLSLIVGVFPVNMPSAEETDGQLLAVLPTNETYETIFPDDTLAKTVALAATGSEDTGQIVTQTDLNKVTYLNITETTDLVTNLEGVQYLTSMTNLKAPNQDITDLSPIEQLIALTNVNFNGNANLEDISALYPLERLRYILLSDTSVKDLKPLYNYSRRSLVEIDLDNLDLYNEDIDTVLNQIHARESDDMLHLHLNGNHIIDFSSIHQFGRGVQTATGQTYSLPSVKVGQELTLNNQIIFYADYLYPPSAISNNGEYVKPTYSWNGSDLADYPEQVSYSWNVDQGNTQFSGTVTQPLTYIKIQADEAISYPKKTVKTEEEFLNEVHASTTDGSVITSDFADVVDFATPGVYEVTLNSVDANGLVAFPEKVQVTVEAKMGVPVITADNEVSYPKDTVKTEADFLQEVHAKASDGSTVTSNFDSVVDLNVPGDYRVELNAANEDNAATPVYVVVHVFSDQQEEGTVTVHYFDENGKSLAKDVRLVGEVGSAYETKAEKITGYTLKETPINANGEFTSDAQTVNYIYALNKKDDGDKTPDNPSNPNNPNIPTNPSAPDKKDIATIVNGGNNSINEVAKEKSIVLPKTGDSNHSVPLLILGSLLLGIGILIKPKK</sequence>
<comment type="subcellular location">
    <subcellularLocation>
        <location evidence="1">Secreted</location>
        <location evidence="1">Cell wall</location>
        <topology evidence="1">Peptidoglycan-anchor</topology>
    </subcellularLocation>
</comment>
<evidence type="ECO:0000256" key="2">
    <source>
        <dbReference type="ARBA" id="ARBA00009432"/>
    </source>
</evidence>
<dbReference type="Gene3D" id="3.80.10.10">
    <property type="entry name" value="Ribonuclease Inhibitor"/>
    <property type="match status" value="1"/>
</dbReference>
<dbReference type="InterPro" id="IPR009459">
    <property type="entry name" value="MucBP_dom"/>
</dbReference>
<evidence type="ECO:0000256" key="1">
    <source>
        <dbReference type="ARBA" id="ARBA00004168"/>
    </source>
</evidence>
<keyword evidence="5" id="KW-0433">Leucine-rich repeat</keyword>
<dbReference type="InterPro" id="IPR032675">
    <property type="entry name" value="LRR_dom_sf"/>
</dbReference>
<keyword evidence="6" id="KW-0732">Signal</keyword>
<protein>
    <submittedName>
        <fullName evidence="11">LapB repeat-containing protein</fullName>
    </submittedName>
</protein>